<gene>
    <name evidence="5" type="ORF">UFOPK4150_00620</name>
</gene>
<keyword evidence="3" id="KW-0732">Signal</keyword>
<evidence type="ECO:0000256" key="3">
    <source>
        <dbReference type="ARBA" id="ARBA00022729"/>
    </source>
</evidence>
<dbReference type="InterPro" id="IPR006311">
    <property type="entry name" value="TAT_signal"/>
</dbReference>
<evidence type="ECO:0000313" key="5">
    <source>
        <dbReference type="EMBL" id="CAB5026991.1"/>
    </source>
</evidence>
<dbReference type="PROSITE" id="PS51318">
    <property type="entry name" value="TAT"/>
    <property type="match status" value="1"/>
</dbReference>
<dbReference type="GO" id="GO:0015846">
    <property type="term" value="P:polyamine transport"/>
    <property type="evidence" value="ECO:0007669"/>
    <property type="project" value="InterPro"/>
</dbReference>
<evidence type="ECO:0000256" key="1">
    <source>
        <dbReference type="ARBA" id="ARBA00004418"/>
    </source>
</evidence>
<name>A0A6J7RE99_9ZZZZ</name>
<sequence length="401" mass="43696">MTMASRTGIFGEPGPRGMSRRRLLAAGAASAGALTLAPLMTACGTKPTASSSLAPDLSDTEHVVNFSNWQLYIDVDENDATKHPTLDGFTQKTGITVNYSEDIDDADVFSAKLMPTFKAGQDTGRDILVPTEEVGTKWIRAGFVEKLDKALLPNVTANLLDSLRNPAWDPDRVYTVPWQTGCTGIAFDSSKTKPVNTITELLTRPDLHGKVALIRDWRDTVCLVMLEMGVDIGTYTDDQFMAAVEVVQKAVDSGQVRAFTGNNYTELLVNGSVHACLAWSGDIVQLQYDAPGMTYVPPESGQLIWGDTMVIPEQAQHRKNAHELINYYYDPAVAARVSATVQYICPVKGAQSEMEKIDPTLVDNPLIFPDAAFLATTHTSRLVDEATQARYADAWTKVTGT</sequence>
<dbReference type="GO" id="GO:0042597">
    <property type="term" value="C:periplasmic space"/>
    <property type="evidence" value="ECO:0007669"/>
    <property type="project" value="UniProtKB-SubCell"/>
</dbReference>
<dbReference type="PRINTS" id="PR00909">
    <property type="entry name" value="SPERMDNBNDNG"/>
</dbReference>
<dbReference type="CDD" id="cd13590">
    <property type="entry name" value="PBP2_PotD_PotF_like"/>
    <property type="match status" value="1"/>
</dbReference>
<protein>
    <submittedName>
        <fullName evidence="5">Unannotated protein</fullName>
    </submittedName>
</protein>
<dbReference type="EMBL" id="CAFBPU010000009">
    <property type="protein sequence ID" value="CAB5026991.1"/>
    <property type="molecule type" value="Genomic_DNA"/>
</dbReference>
<reference evidence="5" key="1">
    <citation type="submission" date="2020-05" db="EMBL/GenBank/DDBJ databases">
        <authorList>
            <person name="Chiriac C."/>
            <person name="Salcher M."/>
            <person name="Ghai R."/>
            <person name="Kavagutti S V."/>
        </authorList>
    </citation>
    <scope>NUCLEOTIDE SEQUENCE</scope>
</reference>
<dbReference type="InterPro" id="IPR006059">
    <property type="entry name" value="SBP"/>
</dbReference>
<comment type="subcellular location">
    <subcellularLocation>
        <location evidence="1">Periplasm</location>
    </subcellularLocation>
</comment>
<dbReference type="InterPro" id="IPR001188">
    <property type="entry name" value="Sperm_putr-bd"/>
</dbReference>
<organism evidence="5">
    <name type="scientific">freshwater metagenome</name>
    <dbReference type="NCBI Taxonomy" id="449393"/>
    <lineage>
        <taxon>unclassified sequences</taxon>
        <taxon>metagenomes</taxon>
        <taxon>ecological metagenomes</taxon>
    </lineage>
</organism>
<dbReference type="Gene3D" id="3.40.190.10">
    <property type="entry name" value="Periplasmic binding protein-like II"/>
    <property type="match status" value="2"/>
</dbReference>
<keyword evidence="2" id="KW-0813">Transport</keyword>
<evidence type="ECO:0000256" key="4">
    <source>
        <dbReference type="ARBA" id="ARBA00022764"/>
    </source>
</evidence>
<accession>A0A6J7RE99</accession>
<evidence type="ECO:0000256" key="2">
    <source>
        <dbReference type="ARBA" id="ARBA00022448"/>
    </source>
</evidence>
<dbReference type="GO" id="GO:0019808">
    <property type="term" value="F:polyamine binding"/>
    <property type="evidence" value="ECO:0007669"/>
    <property type="project" value="InterPro"/>
</dbReference>
<keyword evidence="4" id="KW-0574">Periplasm</keyword>
<dbReference type="PANTHER" id="PTHR30222:SF17">
    <property type="entry name" value="SPERMIDINE_PUTRESCINE-BINDING PERIPLASMIC PROTEIN"/>
    <property type="match status" value="1"/>
</dbReference>
<dbReference type="AlphaFoldDB" id="A0A6J7RE99"/>
<dbReference type="SUPFAM" id="SSF53850">
    <property type="entry name" value="Periplasmic binding protein-like II"/>
    <property type="match status" value="1"/>
</dbReference>
<proteinExistence type="predicted"/>
<dbReference type="Pfam" id="PF13416">
    <property type="entry name" value="SBP_bac_8"/>
    <property type="match status" value="1"/>
</dbReference>
<dbReference type="PANTHER" id="PTHR30222">
    <property type="entry name" value="SPERMIDINE/PUTRESCINE-BINDING PERIPLASMIC PROTEIN"/>
    <property type="match status" value="1"/>
</dbReference>